<dbReference type="EMBL" id="OX465082">
    <property type="protein sequence ID" value="CAI9290471.1"/>
    <property type="molecule type" value="Genomic_DNA"/>
</dbReference>
<accession>A0AA36EBM9</accession>
<sequence>MLRQNVQEFESHKNNFMQITFNQIEVEKQVKATESLLATCAAKQNIVETIRARLRDNEVYVKQTVETYTRHLYDKALKKKQQDVDNQKRTRKKLQSCVNQLIDLERYTGKEEEELKGRLINSKKRRKISNSPEKLIADCKKQIEDLERYATVTRAMISEVDKKKDLCMQKISTTVNNCFGDVISKLVPGCSGKLTMIREEDRGPADNTEGCPTNFIGVKMEV</sequence>
<keyword evidence="2" id="KW-1185">Reference proteome</keyword>
<protein>
    <submittedName>
        <fullName evidence="1">Uncharacterized protein</fullName>
    </submittedName>
</protein>
<evidence type="ECO:0000313" key="1">
    <source>
        <dbReference type="EMBL" id="CAI9290471.1"/>
    </source>
</evidence>
<organism evidence="1 2">
    <name type="scientific">Lactuca saligna</name>
    <name type="common">Willowleaf lettuce</name>
    <dbReference type="NCBI Taxonomy" id="75948"/>
    <lineage>
        <taxon>Eukaryota</taxon>
        <taxon>Viridiplantae</taxon>
        <taxon>Streptophyta</taxon>
        <taxon>Embryophyta</taxon>
        <taxon>Tracheophyta</taxon>
        <taxon>Spermatophyta</taxon>
        <taxon>Magnoliopsida</taxon>
        <taxon>eudicotyledons</taxon>
        <taxon>Gunneridae</taxon>
        <taxon>Pentapetalae</taxon>
        <taxon>asterids</taxon>
        <taxon>campanulids</taxon>
        <taxon>Asterales</taxon>
        <taxon>Asteraceae</taxon>
        <taxon>Cichorioideae</taxon>
        <taxon>Cichorieae</taxon>
        <taxon>Lactucinae</taxon>
        <taxon>Lactuca</taxon>
    </lineage>
</organism>
<evidence type="ECO:0000313" key="2">
    <source>
        <dbReference type="Proteomes" id="UP001177003"/>
    </source>
</evidence>
<gene>
    <name evidence="1" type="ORF">LSALG_LOCUS29662</name>
</gene>
<dbReference type="Proteomes" id="UP001177003">
    <property type="component" value="Chromosome 6"/>
</dbReference>
<reference evidence="1" key="1">
    <citation type="submission" date="2023-04" db="EMBL/GenBank/DDBJ databases">
        <authorList>
            <person name="Vijverberg K."/>
            <person name="Xiong W."/>
            <person name="Schranz E."/>
        </authorList>
    </citation>
    <scope>NUCLEOTIDE SEQUENCE</scope>
</reference>
<name>A0AA36EBM9_LACSI</name>
<proteinExistence type="predicted"/>
<dbReference type="AlphaFoldDB" id="A0AA36EBM9"/>